<protein>
    <submittedName>
        <fullName evidence="5">Lipase</fullName>
    </submittedName>
</protein>
<evidence type="ECO:0000259" key="4">
    <source>
        <dbReference type="Pfam" id="PF12740"/>
    </source>
</evidence>
<dbReference type="Pfam" id="PF12740">
    <property type="entry name" value="PETase"/>
    <property type="match status" value="1"/>
</dbReference>
<dbReference type="RefSeq" id="WP_344100699.1">
    <property type="nucleotide sequence ID" value="NZ_BAAANL010000002.1"/>
</dbReference>
<evidence type="ECO:0000256" key="3">
    <source>
        <dbReference type="SAM" id="SignalP"/>
    </source>
</evidence>
<dbReference type="EMBL" id="BAAANL010000002">
    <property type="protein sequence ID" value="GAA1856856.1"/>
    <property type="molecule type" value="Genomic_DNA"/>
</dbReference>
<dbReference type="InterPro" id="IPR041127">
    <property type="entry name" value="PET_hydrolase/cutinase-like"/>
</dbReference>
<reference evidence="5 6" key="1">
    <citation type="journal article" date="2019" name="Int. J. Syst. Evol. Microbiol.">
        <title>The Global Catalogue of Microorganisms (GCM) 10K type strain sequencing project: providing services to taxonomists for standard genome sequencing and annotation.</title>
        <authorList>
            <consortium name="The Broad Institute Genomics Platform"/>
            <consortium name="The Broad Institute Genome Sequencing Center for Infectious Disease"/>
            <person name="Wu L."/>
            <person name="Ma J."/>
        </authorList>
    </citation>
    <scope>NUCLEOTIDE SEQUENCE [LARGE SCALE GENOMIC DNA]</scope>
    <source>
        <strain evidence="5 6">JCM 14326</strain>
    </source>
</reference>
<dbReference type="InterPro" id="IPR029058">
    <property type="entry name" value="AB_hydrolase_fold"/>
</dbReference>
<keyword evidence="2" id="KW-0378">Hydrolase</keyword>
<feature type="signal peptide" evidence="3">
    <location>
        <begin position="1"/>
        <end position="39"/>
    </location>
</feature>
<comment type="caution">
    <text evidence="5">The sequence shown here is derived from an EMBL/GenBank/DDBJ whole genome shotgun (WGS) entry which is preliminary data.</text>
</comment>
<organism evidence="5 6">
    <name type="scientific">Myceligenerans crystallogenes</name>
    <dbReference type="NCBI Taxonomy" id="316335"/>
    <lineage>
        <taxon>Bacteria</taxon>
        <taxon>Bacillati</taxon>
        <taxon>Actinomycetota</taxon>
        <taxon>Actinomycetes</taxon>
        <taxon>Micrococcales</taxon>
        <taxon>Promicromonosporaceae</taxon>
        <taxon>Myceligenerans</taxon>
    </lineage>
</organism>
<evidence type="ECO:0000256" key="1">
    <source>
        <dbReference type="ARBA" id="ARBA00008645"/>
    </source>
</evidence>
<dbReference type="PANTHER" id="PTHR22946">
    <property type="entry name" value="DIENELACTONE HYDROLASE DOMAIN-CONTAINING PROTEIN-RELATED"/>
    <property type="match status" value="1"/>
</dbReference>
<dbReference type="Gene3D" id="3.40.50.1820">
    <property type="entry name" value="alpha/beta hydrolase"/>
    <property type="match status" value="1"/>
</dbReference>
<comment type="similarity">
    <text evidence="1">Belongs to the AB hydrolase superfamily.</text>
</comment>
<dbReference type="Proteomes" id="UP001501094">
    <property type="component" value="Unassembled WGS sequence"/>
</dbReference>
<keyword evidence="6" id="KW-1185">Reference proteome</keyword>
<evidence type="ECO:0000313" key="5">
    <source>
        <dbReference type="EMBL" id="GAA1856856.1"/>
    </source>
</evidence>
<accession>A0ABN2N7Y4</accession>
<sequence>MHAVSSRRSRHTTRISAVLAAAALGVAGYTAIGSPAASAENPYERGPAPTEASIEATRGAYATSSRTVSSWVSGFGGGTIYYPTTTSDGTFGAVAISPGYTATQSSISWLGPRLASQGFVVITIDTDSRYDQPASRGDQLLAALDYVVASNDIGPRVDRNRLAVMGHSMGGGGALEAAKDRPALQAIVPLTAWNTDKTWGDVSVPALVVGAENDDVASVTSHSEPFYTTLAGEKMYLELDGASHFAPNSPNTTIAKYSISWLKRFVDDDVRYDQFLCPLPDDSTLSESRGTCPMS</sequence>
<name>A0ABN2N7Y4_9MICO</name>
<dbReference type="InterPro" id="IPR050261">
    <property type="entry name" value="FrsA_esterase"/>
</dbReference>
<gene>
    <name evidence="5" type="ORF">GCM10009751_12650</name>
</gene>
<feature type="chain" id="PRO_5046414187" evidence="3">
    <location>
        <begin position="40"/>
        <end position="295"/>
    </location>
</feature>
<proteinExistence type="inferred from homology"/>
<dbReference type="PANTHER" id="PTHR22946:SF9">
    <property type="entry name" value="POLYKETIDE TRANSFERASE AF380"/>
    <property type="match status" value="1"/>
</dbReference>
<dbReference type="SUPFAM" id="SSF53474">
    <property type="entry name" value="alpha/beta-Hydrolases"/>
    <property type="match status" value="1"/>
</dbReference>
<evidence type="ECO:0000313" key="6">
    <source>
        <dbReference type="Proteomes" id="UP001501094"/>
    </source>
</evidence>
<evidence type="ECO:0000256" key="2">
    <source>
        <dbReference type="ARBA" id="ARBA00022801"/>
    </source>
</evidence>
<feature type="domain" description="PET hydrolase/cutinase-like" evidence="4">
    <location>
        <begin position="38"/>
        <end position="293"/>
    </location>
</feature>
<keyword evidence="3" id="KW-0732">Signal</keyword>